<dbReference type="Proteomes" id="UP000186406">
    <property type="component" value="Unassembled WGS sequence"/>
</dbReference>
<dbReference type="PROSITE" id="PS00211">
    <property type="entry name" value="ABC_TRANSPORTER_1"/>
    <property type="match status" value="1"/>
</dbReference>
<dbReference type="PANTHER" id="PTHR43790">
    <property type="entry name" value="CARBOHYDRATE TRANSPORT ATP-BINDING PROTEIN MG119-RELATED"/>
    <property type="match status" value="1"/>
</dbReference>
<evidence type="ECO:0000313" key="10">
    <source>
        <dbReference type="Proteomes" id="UP000186406"/>
    </source>
</evidence>
<dbReference type="OrthoDB" id="9805029at2"/>
<keyword evidence="2" id="KW-0813">Transport</keyword>
<dbReference type="PANTHER" id="PTHR43790:SF9">
    <property type="entry name" value="GALACTOFURANOSE TRANSPORTER ATP-BINDING PROTEIN YTFR"/>
    <property type="match status" value="1"/>
</dbReference>
<dbReference type="SUPFAM" id="SSF52540">
    <property type="entry name" value="P-loop containing nucleoside triphosphate hydrolases"/>
    <property type="match status" value="2"/>
</dbReference>
<evidence type="ECO:0000256" key="5">
    <source>
        <dbReference type="ARBA" id="ARBA00022741"/>
    </source>
</evidence>
<organism evidence="9 10">
    <name type="scientific">Pseudoxanthobacter soli DSM 19599</name>
    <dbReference type="NCBI Taxonomy" id="1123029"/>
    <lineage>
        <taxon>Bacteria</taxon>
        <taxon>Pseudomonadati</taxon>
        <taxon>Pseudomonadota</taxon>
        <taxon>Alphaproteobacteria</taxon>
        <taxon>Hyphomicrobiales</taxon>
        <taxon>Segnochrobactraceae</taxon>
        <taxon>Pseudoxanthobacter</taxon>
    </lineage>
</organism>
<dbReference type="InterPro" id="IPR017871">
    <property type="entry name" value="ABC_transporter-like_CS"/>
</dbReference>
<dbReference type="Pfam" id="PF00005">
    <property type="entry name" value="ABC_tran"/>
    <property type="match status" value="2"/>
</dbReference>
<feature type="region of interest" description="Disordered" evidence="7">
    <location>
        <begin position="1"/>
        <end position="23"/>
    </location>
</feature>
<evidence type="ECO:0000313" key="9">
    <source>
        <dbReference type="EMBL" id="SHO66988.1"/>
    </source>
</evidence>
<feature type="domain" description="ABC transporter" evidence="8">
    <location>
        <begin position="20"/>
        <end position="255"/>
    </location>
</feature>
<dbReference type="AlphaFoldDB" id="A0A1M7ZPZ0"/>
<dbReference type="PROSITE" id="PS50893">
    <property type="entry name" value="ABC_TRANSPORTER_2"/>
    <property type="match status" value="2"/>
</dbReference>
<dbReference type="CDD" id="cd03216">
    <property type="entry name" value="ABC_Carb_Monos_I"/>
    <property type="match status" value="1"/>
</dbReference>
<reference evidence="9 10" key="1">
    <citation type="submission" date="2016-12" db="EMBL/GenBank/DDBJ databases">
        <authorList>
            <person name="Song W.-J."/>
            <person name="Kurnit D.M."/>
        </authorList>
    </citation>
    <scope>NUCLEOTIDE SEQUENCE [LARGE SCALE GENOMIC DNA]</scope>
    <source>
        <strain evidence="9 10">DSM 19599</strain>
    </source>
</reference>
<dbReference type="SMART" id="SM00382">
    <property type="entry name" value="AAA"/>
    <property type="match status" value="1"/>
</dbReference>
<gene>
    <name evidence="9" type="ORF">SAMN02745172_03650</name>
</gene>
<dbReference type="InterPro" id="IPR003439">
    <property type="entry name" value="ABC_transporter-like_ATP-bd"/>
</dbReference>
<sequence>MADATGRPGTGERPPLSREMRASGVSKSYGATVALEHADIALKAGEVHALLGENGAGKSTLVRIFTGAVIPDRGEMQLHGETYAPRSILDARRSEVATAFQELSLVPNLSVAQNFLLPALAGHGSLLVSRRHVIARGAEILARHGLVRIDPAARVGDLPLAERQRIEIARAIENAGRVLILDEPTASLAETDWLFEQIGKARSRGVAILYISHRLAEVREICTSATVLRNGRSIATVGLGSSSDGDIFEMMVGHRVEHARRPARVAGSKSAARLAAEDLTGHGLRGVSLQLGEGEILGVAALEGQGQRGLFRLLAGLETPTGGAIRIDGKTAAYRSPRAALRCGSGISYLPEERKTEGILAGLSAATNVVLPFLPRVGRAGFVGRHDEEKAAQPAAQEVALNPRYLAFSIGDLSGGNQQKALMARTLATGARTLLLFDPTRGVDVGTKESIYAAIRAFAERGGSVLFYSSELPEIVQLADRCLVLYGGKVFCELEGGDIAEQKLVAAMIGHGPRPPAGRAPASSATPIPVAAENAR</sequence>
<feature type="region of interest" description="Disordered" evidence="7">
    <location>
        <begin position="514"/>
        <end position="536"/>
    </location>
</feature>
<dbReference type="GO" id="GO:0016887">
    <property type="term" value="F:ATP hydrolysis activity"/>
    <property type="evidence" value="ECO:0007669"/>
    <property type="project" value="InterPro"/>
</dbReference>
<evidence type="ECO:0000256" key="6">
    <source>
        <dbReference type="ARBA" id="ARBA00022840"/>
    </source>
</evidence>
<accession>A0A1M7ZPZ0</accession>
<keyword evidence="5" id="KW-0547">Nucleotide-binding</keyword>
<keyword evidence="3" id="KW-0762">Sugar transport</keyword>
<dbReference type="InterPro" id="IPR050107">
    <property type="entry name" value="ABC_carbohydrate_import_ATPase"/>
</dbReference>
<evidence type="ECO:0000259" key="8">
    <source>
        <dbReference type="PROSITE" id="PS50893"/>
    </source>
</evidence>
<dbReference type="Gene3D" id="3.40.50.300">
    <property type="entry name" value="P-loop containing nucleotide triphosphate hydrolases"/>
    <property type="match status" value="2"/>
</dbReference>
<keyword evidence="6 9" id="KW-0067">ATP-binding</keyword>
<dbReference type="InterPro" id="IPR027417">
    <property type="entry name" value="P-loop_NTPase"/>
</dbReference>
<dbReference type="EMBL" id="FRXO01000009">
    <property type="protein sequence ID" value="SHO66988.1"/>
    <property type="molecule type" value="Genomic_DNA"/>
</dbReference>
<dbReference type="GO" id="GO:0005524">
    <property type="term" value="F:ATP binding"/>
    <property type="evidence" value="ECO:0007669"/>
    <property type="project" value="UniProtKB-KW"/>
</dbReference>
<name>A0A1M7ZPZ0_9HYPH</name>
<keyword evidence="4" id="KW-0677">Repeat</keyword>
<feature type="domain" description="ABC transporter" evidence="8">
    <location>
        <begin position="266"/>
        <end position="512"/>
    </location>
</feature>
<evidence type="ECO:0000256" key="2">
    <source>
        <dbReference type="ARBA" id="ARBA00022448"/>
    </source>
</evidence>
<keyword evidence="10" id="KW-1185">Reference proteome</keyword>
<evidence type="ECO:0000256" key="4">
    <source>
        <dbReference type="ARBA" id="ARBA00022737"/>
    </source>
</evidence>
<evidence type="ECO:0000256" key="1">
    <source>
        <dbReference type="ARBA" id="ARBA00005417"/>
    </source>
</evidence>
<evidence type="ECO:0000256" key="3">
    <source>
        <dbReference type="ARBA" id="ARBA00022597"/>
    </source>
</evidence>
<proteinExistence type="inferred from homology"/>
<protein>
    <submittedName>
        <fullName evidence="9">Ribose transport system ATP-binding protein</fullName>
    </submittedName>
</protein>
<dbReference type="CDD" id="cd03215">
    <property type="entry name" value="ABC_Carb_Monos_II"/>
    <property type="match status" value="1"/>
</dbReference>
<evidence type="ECO:0000256" key="7">
    <source>
        <dbReference type="SAM" id="MobiDB-lite"/>
    </source>
</evidence>
<dbReference type="InterPro" id="IPR003593">
    <property type="entry name" value="AAA+_ATPase"/>
</dbReference>
<comment type="similarity">
    <text evidence="1">Belongs to the ABC transporter superfamily.</text>
</comment>
<dbReference type="STRING" id="1123029.SAMN02745172_03650"/>